<dbReference type="AlphaFoldDB" id="W5SVT9"/>
<protein>
    <submittedName>
        <fullName evidence="1">Uncharacterized protein</fullName>
    </submittedName>
</protein>
<reference evidence="1" key="1">
    <citation type="submission" date="2013-04" db="EMBL/GenBank/DDBJ databases">
        <title>Comparative Genomics of Relapsing Fever Spirochetes.</title>
        <authorList>
            <person name="Schwan T.G."/>
            <person name="Raffel S.J."/>
            <person name="Porcella S.F."/>
            <person name="Martens C.A."/>
            <person name="Bruno D.P."/>
            <person name="Ricklefs S.M."/>
            <person name="Barbian K.B."/>
        </authorList>
    </citation>
    <scope>NUCLEOTIDE SEQUENCE [LARGE SCALE GENOMIC DNA]</scope>
    <source>
        <strain evidence="1">Co53</strain>
    </source>
</reference>
<name>W5SVT9_9SPIR</name>
<dbReference type="STRING" id="1313292.BCO_0900017"/>
<proteinExistence type="predicted"/>
<sequence>MVLGKFGCKLDAGDIPPILEPLIATLPIRSLACLSLYSFLLTI</sequence>
<dbReference type="Proteomes" id="UP000019330">
    <property type="component" value="Chromosome"/>
</dbReference>
<dbReference type="EMBL" id="CP005745">
    <property type="protein sequence ID" value="AHH11050.1"/>
    <property type="molecule type" value="Genomic_DNA"/>
</dbReference>
<evidence type="ECO:0000313" key="2">
    <source>
        <dbReference type="Proteomes" id="UP000019330"/>
    </source>
</evidence>
<gene>
    <name evidence="1" type="ORF">BCO_0900017</name>
</gene>
<accession>W5SVT9</accession>
<keyword evidence="2" id="KW-1185">Reference proteome</keyword>
<dbReference type="PATRIC" id="fig|1313292.3.peg.920"/>
<dbReference type="HOGENOM" id="CLU_3230469_0_0_12"/>
<organism evidence="1 2">
    <name type="scientific">Borrelia coriaceae ATCC 43381</name>
    <dbReference type="NCBI Taxonomy" id="1408429"/>
    <lineage>
        <taxon>Bacteria</taxon>
        <taxon>Pseudomonadati</taxon>
        <taxon>Spirochaetota</taxon>
        <taxon>Spirochaetia</taxon>
        <taxon>Spirochaetales</taxon>
        <taxon>Borreliaceae</taxon>
        <taxon>Borrelia</taxon>
    </lineage>
</organism>
<evidence type="ECO:0000313" key="1">
    <source>
        <dbReference type="EMBL" id="AHH11050.1"/>
    </source>
</evidence>